<gene>
    <name evidence="2" type="ORF">FN846DRAFT_907121</name>
</gene>
<evidence type="ECO:0000313" key="2">
    <source>
        <dbReference type="EMBL" id="KAA8906169.1"/>
    </source>
</evidence>
<proteinExistence type="predicted"/>
<protein>
    <submittedName>
        <fullName evidence="2">Uncharacterized protein</fullName>
    </submittedName>
</protein>
<dbReference type="AlphaFoldDB" id="A0A5J5EWH1"/>
<dbReference type="EMBL" id="VXIS01000091">
    <property type="protein sequence ID" value="KAA8906169.1"/>
    <property type="molecule type" value="Genomic_DNA"/>
</dbReference>
<evidence type="ECO:0000313" key="3">
    <source>
        <dbReference type="Proteomes" id="UP000326924"/>
    </source>
</evidence>
<feature type="compositionally biased region" description="Polar residues" evidence="1">
    <location>
        <begin position="77"/>
        <end position="86"/>
    </location>
</feature>
<comment type="caution">
    <text evidence="2">The sequence shown here is derived from an EMBL/GenBank/DDBJ whole genome shotgun (WGS) entry which is preliminary data.</text>
</comment>
<dbReference type="InParanoid" id="A0A5J5EWH1"/>
<reference evidence="2 3" key="1">
    <citation type="submission" date="2019-09" db="EMBL/GenBank/DDBJ databases">
        <title>Draft genome of the ectomycorrhizal ascomycete Sphaerosporella brunnea.</title>
        <authorList>
            <consortium name="DOE Joint Genome Institute"/>
            <person name="Benucci G.M."/>
            <person name="Marozzi G."/>
            <person name="Antonielli L."/>
            <person name="Sanchez S."/>
            <person name="Marco P."/>
            <person name="Wang X."/>
            <person name="Falini L.B."/>
            <person name="Barry K."/>
            <person name="Haridas S."/>
            <person name="Lipzen A."/>
            <person name="Labutti K."/>
            <person name="Grigoriev I.V."/>
            <person name="Murat C."/>
            <person name="Martin F."/>
            <person name="Albertini E."/>
            <person name="Donnini D."/>
            <person name="Bonito G."/>
        </authorList>
    </citation>
    <scope>NUCLEOTIDE SEQUENCE [LARGE SCALE GENOMIC DNA]</scope>
    <source>
        <strain evidence="2 3">Sb_GMNB300</strain>
    </source>
</reference>
<organism evidence="2 3">
    <name type="scientific">Sphaerosporella brunnea</name>
    <dbReference type="NCBI Taxonomy" id="1250544"/>
    <lineage>
        <taxon>Eukaryota</taxon>
        <taxon>Fungi</taxon>
        <taxon>Dikarya</taxon>
        <taxon>Ascomycota</taxon>
        <taxon>Pezizomycotina</taxon>
        <taxon>Pezizomycetes</taxon>
        <taxon>Pezizales</taxon>
        <taxon>Pyronemataceae</taxon>
        <taxon>Sphaerosporella</taxon>
    </lineage>
</organism>
<accession>A0A5J5EWH1</accession>
<evidence type="ECO:0000256" key="1">
    <source>
        <dbReference type="SAM" id="MobiDB-lite"/>
    </source>
</evidence>
<dbReference type="Proteomes" id="UP000326924">
    <property type="component" value="Unassembled WGS sequence"/>
</dbReference>
<feature type="region of interest" description="Disordered" evidence="1">
    <location>
        <begin position="70"/>
        <end position="97"/>
    </location>
</feature>
<sequence length="97" mass="10838">MLVLPTEKKAAIVTGLAALADERAAIAEKLKRNQLTSPSADLKRDVVTRSKNEVLFVKLEHSGRRVVDTAGYEKQQEQLGPNTELLSPNEERWRELA</sequence>
<keyword evidence="3" id="KW-1185">Reference proteome</keyword>
<name>A0A5J5EWH1_9PEZI</name>